<dbReference type="HAMAP" id="MF_00003">
    <property type="entry name" value="RbfA"/>
    <property type="match status" value="1"/>
</dbReference>
<dbReference type="SUPFAM" id="SSF89919">
    <property type="entry name" value="Ribosome-binding factor A, RbfA"/>
    <property type="match status" value="1"/>
</dbReference>
<evidence type="ECO:0000313" key="3">
    <source>
        <dbReference type="EMBL" id="HHS52319.1"/>
    </source>
</evidence>
<proteinExistence type="inferred from homology"/>
<dbReference type="PANTHER" id="PTHR33515:SF1">
    <property type="entry name" value="RIBOSOME-BINDING FACTOR A, CHLOROPLASTIC-RELATED"/>
    <property type="match status" value="1"/>
</dbReference>
<comment type="subcellular location">
    <subcellularLocation>
        <location evidence="2">Cytoplasm</location>
    </subcellularLocation>
</comment>
<dbReference type="NCBIfam" id="TIGR00082">
    <property type="entry name" value="rbfA"/>
    <property type="match status" value="1"/>
</dbReference>
<dbReference type="GO" id="GO:0043024">
    <property type="term" value="F:ribosomal small subunit binding"/>
    <property type="evidence" value="ECO:0007669"/>
    <property type="project" value="TreeGrafter"/>
</dbReference>
<dbReference type="InterPro" id="IPR015946">
    <property type="entry name" value="KH_dom-like_a/b"/>
</dbReference>
<comment type="caution">
    <text evidence="3">The sequence shown here is derived from an EMBL/GenBank/DDBJ whole genome shotgun (WGS) entry which is preliminary data.</text>
</comment>
<dbReference type="EMBL" id="DTLI01000138">
    <property type="protein sequence ID" value="HHS52319.1"/>
    <property type="molecule type" value="Genomic_DNA"/>
</dbReference>
<dbReference type="GO" id="GO:0030490">
    <property type="term" value="P:maturation of SSU-rRNA"/>
    <property type="evidence" value="ECO:0007669"/>
    <property type="project" value="UniProtKB-UniRule"/>
</dbReference>
<comment type="subunit">
    <text evidence="2">Monomer. Binds 30S ribosomal subunits, but not 50S ribosomal subunits or 70S ribosomes.</text>
</comment>
<dbReference type="AlphaFoldDB" id="A0A7C6ED15"/>
<comment type="similarity">
    <text evidence="2">Belongs to the RbfA family.</text>
</comment>
<gene>
    <name evidence="2 3" type="primary">rbfA</name>
    <name evidence="3" type="ORF">ENW73_05570</name>
</gene>
<dbReference type="Pfam" id="PF02033">
    <property type="entry name" value="RBFA"/>
    <property type="match status" value="1"/>
</dbReference>
<evidence type="ECO:0000256" key="1">
    <source>
        <dbReference type="ARBA" id="ARBA00022517"/>
    </source>
</evidence>
<comment type="function">
    <text evidence="2">One of several proteins that assist in the late maturation steps of the functional core of the 30S ribosomal subunit. Associates with free 30S ribosomal subunits (but not with 30S subunits that are part of 70S ribosomes or polysomes). Required for efficient processing of 16S rRNA. May interact with the 5'-terminal helix region of 16S rRNA.</text>
</comment>
<dbReference type="GO" id="GO:0005829">
    <property type="term" value="C:cytosol"/>
    <property type="evidence" value="ECO:0007669"/>
    <property type="project" value="TreeGrafter"/>
</dbReference>
<dbReference type="PANTHER" id="PTHR33515">
    <property type="entry name" value="RIBOSOME-BINDING FACTOR A, CHLOROPLASTIC-RELATED"/>
    <property type="match status" value="1"/>
</dbReference>
<dbReference type="InterPro" id="IPR023799">
    <property type="entry name" value="RbfA_dom_sf"/>
</dbReference>
<reference evidence="3" key="1">
    <citation type="journal article" date="2020" name="mSystems">
        <title>Genome- and Community-Level Interaction Insights into Carbon Utilization and Element Cycling Functions of Hydrothermarchaeota in Hydrothermal Sediment.</title>
        <authorList>
            <person name="Zhou Z."/>
            <person name="Liu Y."/>
            <person name="Xu W."/>
            <person name="Pan J."/>
            <person name="Luo Z.H."/>
            <person name="Li M."/>
        </authorList>
    </citation>
    <scope>NUCLEOTIDE SEQUENCE [LARGE SCALE GENOMIC DNA]</scope>
    <source>
        <strain evidence="3">SpSt-876</strain>
    </source>
</reference>
<keyword evidence="1 2" id="KW-0690">Ribosome biogenesis</keyword>
<dbReference type="InterPro" id="IPR000238">
    <property type="entry name" value="RbfA"/>
</dbReference>
<sequence>MSYRPKRVANVIKEAVANIILNDLADPNFCFVAVTQAKVSPDLKIATIYFSILGDKIQQERVFDHLNRAKGRIRQLLGKRITLRYLPELNFEIDALLLEEKKVGEILDELYPRKPTA</sequence>
<evidence type="ECO:0000256" key="2">
    <source>
        <dbReference type="HAMAP-Rule" id="MF_00003"/>
    </source>
</evidence>
<name>A0A7C6ED15_UNCW3</name>
<keyword evidence="2" id="KW-0963">Cytoplasm</keyword>
<dbReference type="Gene3D" id="3.30.300.20">
    <property type="match status" value="1"/>
</dbReference>
<protein>
    <recommendedName>
        <fullName evidence="2">Ribosome-binding factor A</fullName>
    </recommendedName>
</protein>
<accession>A0A7C6ED15</accession>
<organism evidence="3">
    <name type="scientific">candidate division WOR-3 bacterium</name>
    <dbReference type="NCBI Taxonomy" id="2052148"/>
    <lineage>
        <taxon>Bacteria</taxon>
        <taxon>Bacteria division WOR-3</taxon>
    </lineage>
</organism>